<evidence type="ECO:0000259" key="14">
    <source>
        <dbReference type="Pfam" id="PF07715"/>
    </source>
</evidence>
<reference evidence="16" key="1">
    <citation type="journal article" date="2024" name="J Bioinform Genom">
        <title>Complete genome sequence of the type strain bacterium Sphaerochaeta associata GLS2t (VKM B-2742)t.</title>
        <authorList>
            <person name="Troshina O.Y."/>
            <person name="Tepeeva A.N."/>
            <person name="Arzamasceva V.O."/>
            <person name="Whitman W.B."/>
            <person name="Varghese N."/>
            <person name="Shapiro N."/>
            <person name="Woyke T."/>
            <person name="Kripides N.C."/>
            <person name="Vasilenko O.V."/>
        </authorList>
    </citation>
    <scope>NUCLEOTIDE SEQUENCE [LARGE SCALE GENOMIC DNA]</scope>
    <source>
        <strain evidence="16">GLS2T</strain>
    </source>
</reference>
<feature type="signal peptide" evidence="12">
    <location>
        <begin position="1"/>
        <end position="20"/>
    </location>
</feature>
<keyword evidence="8 15" id="KW-0675">Receptor</keyword>
<keyword evidence="16" id="KW-1185">Reference proteome</keyword>
<evidence type="ECO:0000256" key="6">
    <source>
        <dbReference type="ARBA" id="ARBA00023077"/>
    </source>
</evidence>
<dbReference type="InterPro" id="IPR000531">
    <property type="entry name" value="Beta-barrel_TonB"/>
</dbReference>
<evidence type="ECO:0000256" key="2">
    <source>
        <dbReference type="ARBA" id="ARBA00022448"/>
    </source>
</evidence>
<dbReference type="InterPro" id="IPR037066">
    <property type="entry name" value="Plug_dom_sf"/>
</dbReference>
<keyword evidence="4 10" id="KW-0812">Transmembrane</keyword>
<dbReference type="Gene3D" id="2.40.170.20">
    <property type="entry name" value="TonB-dependent receptor, beta-barrel domain"/>
    <property type="match status" value="1"/>
</dbReference>
<keyword evidence="9 10" id="KW-0998">Cell outer membrane</keyword>
<proteinExistence type="inferred from homology"/>
<dbReference type="EMBL" id="CP094929">
    <property type="protein sequence ID" value="UOM51811.1"/>
    <property type="molecule type" value="Genomic_DNA"/>
</dbReference>
<keyword evidence="7 10" id="KW-0472">Membrane</keyword>
<keyword evidence="2 10" id="KW-0813">Transport</keyword>
<evidence type="ECO:0000256" key="7">
    <source>
        <dbReference type="ARBA" id="ARBA00023136"/>
    </source>
</evidence>
<accession>A0ABY4DC20</accession>
<evidence type="ECO:0000259" key="13">
    <source>
        <dbReference type="Pfam" id="PF00593"/>
    </source>
</evidence>
<evidence type="ECO:0000256" key="4">
    <source>
        <dbReference type="ARBA" id="ARBA00022692"/>
    </source>
</evidence>
<keyword evidence="3 10" id="KW-1134">Transmembrane beta strand</keyword>
<comment type="subcellular location">
    <subcellularLocation>
        <location evidence="1 10">Cell outer membrane</location>
        <topology evidence="1 10">Multi-pass membrane protein</topology>
    </subcellularLocation>
</comment>
<dbReference type="Proteomes" id="UP000829708">
    <property type="component" value="Chromosome"/>
</dbReference>
<feature type="domain" description="TonB-dependent receptor plug" evidence="14">
    <location>
        <begin position="46"/>
        <end position="149"/>
    </location>
</feature>
<organism evidence="15 16">
    <name type="scientific">Sphaerochaeta associata</name>
    <dbReference type="NCBI Taxonomy" id="1129264"/>
    <lineage>
        <taxon>Bacteria</taxon>
        <taxon>Pseudomonadati</taxon>
        <taxon>Spirochaetota</taxon>
        <taxon>Spirochaetia</taxon>
        <taxon>Spirochaetales</taxon>
        <taxon>Sphaerochaetaceae</taxon>
        <taxon>Sphaerochaeta</taxon>
    </lineage>
</organism>
<protein>
    <submittedName>
        <fullName evidence="15">TonB-dependent receptor</fullName>
    </submittedName>
</protein>
<dbReference type="Gene3D" id="2.170.130.10">
    <property type="entry name" value="TonB-dependent receptor, plug domain"/>
    <property type="match status" value="1"/>
</dbReference>
<evidence type="ECO:0000256" key="11">
    <source>
        <dbReference type="RuleBase" id="RU003357"/>
    </source>
</evidence>
<dbReference type="PROSITE" id="PS52016">
    <property type="entry name" value="TONB_DEPENDENT_REC_3"/>
    <property type="match status" value="1"/>
</dbReference>
<evidence type="ECO:0000256" key="3">
    <source>
        <dbReference type="ARBA" id="ARBA00022452"/>
    </source>
</evidence>
<evidence type="ECO:0000256" key="1">
    <source>
        <dbReference type="ARBA" id="ARBA00004571"/>
    </source>
</evidence>
<feature type="chain" id="PRO_5046643024" evidence="12">
    <location>
        <begin position="21"/>
        <end position="635"/>
    </location>
</feature>
<feature type="domain" description="TonB-dependent receptor-like beta-barrel" evidence="13">
    <location>
        <begin position="186"/>
        <end position="609"/>
    </location>
</feature>
<name>A0ABY4DC20_9SPIR</name>
<keyword evidence="6 11" id="KW-0798">TonB box</keyword>
<evidence type="ECO:0000313" key="15">
    <source>
        <dbReference type="EMBL" id="UOM51811.1"/>
    </source>
</evidence>
<evidence type="ECO:0000256" key="8">
    <source>
        <dbReference type="ARBA" id="ARBA00023170"/>
    </source>
</evidence>
<sequence length="635" mass="69122">MQKRGIFSLVLLLALSNLFAAQDITDLGTAYELVIAETSLAEAETNTASSVSVITKEQIAVYNAQTTAELVGKAIGVSFNSVGSLGSLQNVVIRGATSSKNLVYLDGVLLSSAHEGTVDLSIIPVSIIERIEIVKSGPGNLGRTNAIGGMVNIITKNGQKSDTPFALTFENGSFLPQPYGAADSRNWLSLVDSQKLDFSYTNNELVATVGGLAAQNAYTYSNGSTRSLRDNAQVYEAHGAVNYNRAFSDSLQFNTQNFAVYKNLGVPGSATNSTPNNFMKDVFVSSTNTINVAEPNKFIENISTLLHYAFGQTYNHDVGSGDSTHNKYNASAKVEGVWNLDQQYALQTDLLYSLDYVDSTDVGQKTRHAISTSAHGSLYLLDGTLSLHPSLNIAYLSDLNALSPNVSLGSIYTPMRNFDFKATISYAERNPTFSELYWPFTDYTDYGYWGTFQGNPNLKPEKGFNGDFGITYKQRNLSYEATLFGRNISNAIDSGVSMPINISHSVYLGTEQSLNLELSKIFNIQASYLYNKSFDLSAGKTFSDNVEVTGIRKHTVKGSLFFTLDRFESVISGEYLGKSSTLDSALLLNLSVTMQVSKALKAYLAVDNLLNTDYELVSGYPMPGTKIRLGGTLRF</sequence>
<keyword evidence="5 12" id="KW-0732">Signal</keyword>
<dbReference type="InterPro" id="IPR012910">
    <property type="entry name" value="Plug_dom"/>
</dbReference>
<evidence type="ECO:0000256" key="10">
    <source>
        <dbReference type="PROSITE-ProRule" id="PRU01360"/>
    </source>
</evidence>
<dbReference type="InterPro" id="IPR039426">
    <property type="entry name" value="TonB-dep_rcpt-like"/>
</dbReference>
<dbReference type="PANTHER" id="PTHR30069">
    <property type="entry name" value="TONB-DEPENDENT OUTER MEMBRANE RECEPTOR"/>
    <property type="match status" value="1"/>
</dbReference>
<evidence type="ECO:0000256" key="9">
    <source>
        <dbReference type="ARBA" id="ARBA00023237"/>
    </source>
</evidence>
<dbReference type="Pfam" id="PF00593">
    <property type="entry name" value="TonB_dep_Rec_b-barrel"/>
    <property type="match status" value="1"/>
</dbReference>
<dbReference type="RefSeq" id="WP_244773543.1">
    <property type="nucleotide sequence ID" value="NZ_CP094929.1"/>
</dbReference>
<dbReference type="SUPFAM" id="SSF56935">
    <property type="entry name" value="Porins"/>
    <property type="match status" value="1"/>
</dbReference>
<dbReference type="Pfam" id="PF07715">
    <property type="entry name" value="Plug"/>
    <property type="match status" value="1"/>
</dbReference>
<dbReference type="PANTHER" id="PTHR30069:SF29">
    <property type="entry name" value="HEMOGLOBIN AND HEMOGLOBIN-HAPTOGLOBIN-BINDING PROTEIN 1-RELATED"/>
    <property type="match status" value="1"/>
</dbReference>
<evidence type="ECO:0000256" key="5">
    <source>
        <dbReference type="ARBA" id="ARBA00022729"/>
    </source>
</evidence>
<comment type="similarity">
    <text evidence="10 11">Belongs to the TonB-dependent receptor family.</text>
</comment>
<dbReference type="InterPro" id="IPR036942">
    <property type="entry name" value="Beta-barrel_TonB_sf"/>
</dbReference>
<gene>
    <name evidence="15" type="ORF">MUG09_03335</name>
</gene>
<evidence type="ECO:0000313" key="16">
    <source>
        <dbReference type="Proteomes" id="UP000829708"/>
    </source>
</evidence>
<evidence type="ECO:0000256" key="12">
    <source>
        <dbReference type="SAM" id="SignalP"/>
    </source>
</evidence>